<protein>
    <submittedName>
        <fullName evidence="2">Uncharacterized protein</fullName>
    </submittedName>
</protein>
<reference evidence="3" key="1">
    <citation type="journal article" date="2019" name="Int. J. Syst. Evol. Microbiol.">
        <title>The Global Catalogue of Microorganisms (GCM) 10K type strain sequencing project: providing services to taxonomists for standard genome sequencing and annotation.</title>
        <authorList>
            <consortium name="The Broad Institute Genomics Platform"/>
            <consortium name="The Broad Institute Genome Sequencing Center for Infectious Disease"/>
            <person name="Wu L."/>
            <person name="Ma J."/>
        </authorList>
    </citation>
    <scope>NUCLEOTIDE SEQUENCE [LARGE SCALE GENOMIC DNA]</scope>
    <source>
        <strain evidence="3">JCM 16022</strain>
    </source>
</reference>
<feature type="chain" id="PRO_5045745422" evidence="1">
    <location>
        <begin position="25"/>
        <end position="413"/>
    </location>
</feature>
<feature type="signal peptide" evidence="1">
    <location>
        <begin position="1"/>
        <end position="24"/>
    </location>
</feature>
<keyword evidence="1" id="KW-0732">Signal</keyword>
<name>A0ABP5L8T9_9ACTN</name>
<sequence>MRRGFFIVVGAVVAAVLPFSAAHADSTIVVRGLGFAAGSSTSLAIVGCTGLYATSGEPVTTYLSPSPDGPAGTRALKYDLGGGSAVGSQHRVGSMAATTVAGLAVTAPQGTSGVAYAGYQSPEDAGTTLLWVGRASLAVGAGGWQQVDAPGLTYTWTKYDFSTHQPVESGGGPSTVAEFMGAHGGDGAGFYALGFGCDGNPFKIDALRTGSPGDVTTYDLEGYTTATGISGSATRIAAGDAVTLHGTVSTDMVGPLAQGLLVLEAQEFGEQEFKPVDGAALQVAGGGTTATVEPSSHTVYRWRFGGSSSAEGSVSPLFTVDVASVVTAVADPGGPAVTGQVAPGRAGVPVTLWQLGPKGPVRLGTAPTAADGGYRITVPADLTGPFRYYVTVPPAGGNLAGQSPTQTFGPAAQ</sequence>
<dbReference type="RefSeq" id="WP_344149849.1">
    <property type="nucleotide sequence ID" value="NZ_BAAAQR010000003.1"/>
</dbReference>
<evidence type="ECO:0000256" key="1">
    <source>
        <dbReference type="SAM" id="SignalP"/>
    </source>
</evidence>
<accession>A0ABP5L8T9</accession>
<proteinExistence type="predicted"/>
<organism evidence="2 3">
    <name type="scientific">Nocardioides koreensis</name>
    <dbReference type="NCBI Taxonomy" id="433651"/>
    <lineage>
        <taxon>Bacteria</taxon>
        <taxon>Bacillati</taxon>
        <taxon>Actinomycetota</taxon>
        <taxon>Actinomycetes</taxon>
        <taxon>Propionibacteriales</taxon>
        <taxon>Nocardioidaceae</taxon>
        <taxon>Nocardioides</taxon>
    </lineage>
</organism>
<dbReference type="Proteomes" id="UP001501771">
    <property type="component" value="Unassembled WGS sequence"/>
</dbReference>
<evidence type="ECO:0000313" key="3">
    <source>
        <dbReference type="Proteomes" id="UP001501771"/>
    </source>
</evidence>
<gene>
    <name evidence="2" type="ORF">GCM10009844_15880</name>
</gene>
<evidence type="ECO:0000313" key="2">
    <source>
        <dbReference type="EMBL" id="GAA2143415.1"/>
    </source>
</evidence>
<comment type="caution">
    <text evidence="2">The sequence shown here is derived from an EMBL/GenBank/DDBJ whole genome shotgun (WGS) entry which is preliminary data.</text>
</comment>
<keyword evidence="3" id="KW-1185">Reference proteome</keyword>
<dbReference type="EMBL" id="BAAAQR010000003">
    <property type="protein sequence ID" value="GAA2143415.1"/>
    <property type="molecule type" value="Genomic_DNA"/>
</dbReference>